<dbReference type="Proteomes" id="UP000264820">
    <property type="component" value="Unplaced"/>
</dbReference>
<name>A0A3Q3E1Q3_HIPCM</name>
<evidence type="ECO:0000256" key="5">
    <source>
        <dbReference type="ARBA" id="ARBA00023136"/>
    </source>
</evidence>
<dbReference type="InterPro" id="IPR004254">
    <property type="entry name" value="AdipoR/HlyIII-related"/>
</dbReference>
<accession>A0A3Q3E1Q3</accession>
<evidence type="ECO:0000256" key="3">
    <source>
        <dbReference type="ARBA" id="ARBA00022692"/>
    </source>
</evidence>
<reference evidence="8" key="1">
    <citation type="submission" date="2025-08" db="UniProtKB">
        <authorList>
            <consortium name="Ensembl"/>
        </authorList>
    </citation>
    <scope>IDENTIFICATION</scope>
</reference>
<keyword evidence="6" id="KW-0862">Zinc</keyword>
<dbReference type="STRING" id="109280.ENSHCOP00000025246"/>
<keyword evidence="4 7" id="KW-1133">Transmembrane helix</keyword>
<sequence>MCSSQQTIMFPPPPATTITFFSLFSNRSITGKKDRRYSSLSTVFADSGSAGARDALAPPEQKEKQNEYASTEWSMYLLDGPERHSSRCSFGGTCKRENVLKNDNDFLLHGHRPPNAFFPGCLFFLFLGLLYMFRPNMPFVAPVQEKVAVGMFFLGAILCLSFSWLFHTVYCHRRGFFFKQSLFFYCSSKKKVHFMGVAAQIHLQCCDFFATPQSRGVRAGHCRRVFVGLGLSGVVPTLHFVISEGLIRATTIGQIGLSSGPASPSLRFGCLVSIRSKHWAHPHNQTRHNANPIF</sequence>
<comment type="similarity">
    <text evidence="2">Belongs to the ADIPOR family.</text>
</comment>
<keyword evidence="6" id="KW-0479">Metal-binding</keyword>
<proteinExistence type="inferred from homology"/>
<evidence type="ECO:0000256" key="1">
    <source>
        <dbReference type="ARBA" id="ARBA00004141"/>
    </source>
</evidence>
<dbReference type="PANTHER" id="PTHR20855">
    <property type="entry name" value="ADIPOR/PROGESTIN RECEPTOR-RELATED"/>
    <property type="match status" value="1"/>
</dbReference>
<dbReference type="GO" id="GO:0038023">
    <property type="term" value="F:signaling receptor activity"/>
    <property type="evidence" value="ECO:0007669"/>
    <property type="project" value="TreeGrafter"/>
</dbReference>
<feature type="transmembrane region" description="Helical" evidence="7">
    <location>
        <begin position="148"/>
        <end position="170"/>
    </location>
</feature>
<evidence type="ECO:0000256" key="6">
    <source>
        <dbReference type="PIRSR" id="PIRSR604254-1"/>
    </source>
</evidence>
<evidence type="ECO:0000256" key="4">
    <source>
        <dbReference type="ARBA" id="ARBA00022989"/>
    </source>
</evidence>
<dbReference type="AlphaFoldDB" id="A0A3Q3E1Q3"/>
<dbReference type="GO" id="GO:0005886">
    <property type="term" value="C:plasma membrane"/>
    <property type="evidence" value="ECO:0007669"/>
    <property type="project" value="TreeGrafter"/>
</dbReference>
<evidence type="ECO:0000256" key="7">
    <source>
        <dbReference type="SAM" id="Phobius"/>
    </source>
</evidence>
<dbReference type="GeneTree" id="ENSGT00940000156451"/>
<dbReference type="Ensembl" id="ENSHCOT00000026865.1">
    <property type="protein sequence ID" value="ENSHCOP00000025246.1"/>
    <property type="gene ID" value="ENSHCOG00000015282.1"/>
</dbReference>
<evidence type="ECO:0000256" key="2">
    <source>
        <dbReference type="ARBA" id="ARBA00007018"/>
    </source>
</evidence>
<feature type="binding site" evidence="6">
    <location>
        <position position="167"/>
    </location>
    <ligand>
        <name>Zn(2+)</name>
        <dbReference type="ChEBI" id="CHEBI:29105"/>
    </ligand>
</feature>
<dbReference type="GO" id="GO:0033211">
    <property type="term" value="P:adiponectin-activated signaling pathway"/>
    <property type="evidence" value="ECO:0007669"/>
    <property type="project" value="TreeGrafter"/>
</dbReference>
<dbReference type="GO" id="GO:0046872">
    <property type="term" value="F:metal ion binding"/>
    <property type="evidence" value="ECO:0007669"/>
    <property type="project" value="UniProtKB-KW"/>
</dbReference>
<keyword evidence="5 7" id="KW-0472">Membrane</keyword>
<dbReference type="PANTHER" id="PTHR20855:SF52">
    <property type="entry name" value="ADIPONECTIN RECEPTOR PROTEIN"/>
    <property type="match status" value="1"/>
</dbReference>
<keyword evidence="9" id="KW-1185">Reference proteome</keyword>
<organism evidence="8 9">
    <name type="scientific">Hippocampus comes</name>
    <name type="common">Tiger tail seahorse</name>
    <dbReference type="NCBI Taxonomy" id="109280"/>
    <lineage>
        <taxon>Eukaryota</taxon>
        <taxon>Metazoa</taxon>
        <taxon>Chordata</taxon>
        <taxon>Craniata</taxon>
        <taxon>Vertebrata</taxon>
        <taxon>Euteleostomi</taxon>
        <taxon>Actinopterygii</taxon>
        <taxon>Neopterygii</taxon>
        <taxon>Teleostei</taxon>
        <taxon>Neoteleostei</taxon>
        <taxon>Acanthomorphata</taxon>
        <taxon>Syngnathiaria</taxon>
        <taxon>Syngnathiformes</taxon>
        <taxon>Syngnathoidei</taxon>
        <taxon>Syngnathidae</taxon>
        <taxon>Hippocampus</taxon>
    </lineage>
</organism>
<feature type="transmembrane region" description="Helical" evidence="7">
    <location>
        <begin position="116"/>
        <end position="133"/>
    </location>
</feature>
<dbReference type="Pfam" id="PF03006">
    <property type="entry name" value="HlyIII"/>
    <property type="match status" value="1"/>
</dbReference>
<evidence type="ECO:0000313" key="8">
    <source>
        <dbReference type="Ensembl" id="ENSHCOP00000025246.1"/>
    </source>
</evidence>
<comment type="subcellular location">
    <subcellularLocation>
        <location evidence="1">Membrane</location>
        <topology evidence="1">Multi-pass membrane protein</topology>
    </subcellularLocation>
</comment>
<reference evidence="8" key="2">
    <citation type="submission" date="2025-09" db="UniProtKB">
        <authorList>
            <consortium name="Ensembl"/>
        </authorList>
    </citation>
    <scope>IDENTIFICATION</scope>
</reference>
<keyword evidence="3 7" id="KW-0812">Transmembrane</keyword>
<protein>
    <submittedName>
        <fullName evidence="8">Adiponectin receptor 2</fullName>
    </submittedName>
</protein>
<evidence type="ECO:0000313" key="9">
    <source>
        <dbReference type="Proteomes" id="UP000264820"/>
    </source>
</evidence>